<sequence>MLQSEASAHVEYGMPGWERHLTAQIAACTGMSSASSRRASYTSESLQPVVPSVPLAALRGLAHSARLPESTAATFAFNVGTASSVVVPSPPSASRSTPPTTLAGAGEAGPSFFSAAAAAGPFNRMSVGASSRRAGGSTPPPLATPSPSPQLPSSLTIRTSTPGTCGPGGSYRQVVLPKALVTAAAEHGADLQMDLQRDVEVDSSRPLGAGQFGAVYAGTYRGQPVAVKSLRPLLQGCTIEDIEVFVQEITVLSGLRHDNVVRLLGGCLQPPDICLVEELCATSLDAVLHCRDRVKDPALAAAGVAASAGPGWAAALIAEDPSAAAATPARPLSGSPLPLYRVLEVALDVAEGLRYLHSRTPAVVHRDLKPSNILLDATGRAKISDFGLARCKYSAYLDTNRPETGSMAYMAPECWDPAMEGGLSDKMDIFSYGVVLWELVVGERPWAGCRMADFVQKVVAQGARLKVPTDDNVCPYALRCLISSCTEERPSERPSLDSIIGELRRMLKYCHRPGAAAEL</sequence>
<evidence type="ECO:0000256" key="5">
    <source>
        <dbReference type="ARBA" id="ARBA00022840"/>
    </source>
</evidence>
<evidence type="ECO:0000256" key="3">
    <source>
        <dbReference type="ARBA" id="ARBA00022741"/>
    </source>
</evidence>
<feature type="binding site" evidence="6">
    <location>
        <position position="228"/>
    </location>
    <ligand>
        <name>ATP</name>
        <dbReference type="ChEBI" id="CHEBI:30616"/>
    </ligand>
</feature>
<dbReference type="InterPro" id="IPR001245">
    <property type="entry name" value="Ser-Thr/Tyr_kinase_cat_dom"/>
</dbReference>
<dbReference type="InterPro" id="IPR051681">
    <property type="entry name" value="Ser/Thr_Kinases-Pseudokinases"/>
</dbReference>
<dbReference type="SUPFAM" id="SSF56112">
    <property type="entry name" value="Protein kinase-like (PK-like)"/>
    <property type="match status" value="1"/>
</dbReference>
<comment type="caution">
    <text evidence="9">The sequence shown here is derived from an EMBL/GenBank/DDBJ whole genome shotgun (WGS) entry which is preliminary data.</text>
</comment>
<dbReference type="PROSITE" id="PS00108">
    <property type="entry name" value="PROTEIN_KINASE_ST"/>
    <property type="match status" value="1"/>
</dbReference>
<reference evidence="10" key="1">
    <citation type="journal article" date="2016" name="Nat. Commun.">
        <title>The Gonium pectorale genome demonstrates co-option of cell cycle regulation during the evolution of multicellularity.</title>
        <authorList>
            <person name="Hanschen E.R."/>
            <person name="Marriage T.N."/>
            <person name="Ferris P.J."/>
            <person name="Hamaji T."/>
            <person name="Toyoda A."/>
            <person name="Fujiyama A."/>
            <person name="Neme R."/>
            <person name="Noguchi H."/>
            <person name="Minakuchi Y."/>
            <person name="Suzuki M."/>
            <person name="Kawai-Toyooka H."/>
            <person name="Smith D.R."/>
            <person name="Sparks H."/>
            <person name="Anderson J."/>
            <person name="Bakaric R."/>
            <person name="Luria V."/>
            <person name="Karger A."/>
            <person name="Kirschner M.W."/>
            <person name="Durand P.M."/>
            <person name="Michod R.E."/>
            <person name="Nozaki H."/>
            <person name="Olson B.J."/>
        </authorList>
    </citation>
    <scope>NUCLEOTIDE SEQUENCE [LARGE SCALE GENOMIC DNA]</scope>
    <source>
        <strain evidence="10">NIES-2863</strain>
    </source>
</reference>
<organism evidence="9 10">
    <name type="scientific">Gonium pectorale</name>
    <name type="common">Green alga</name>
    <dbReference type="NCBI Taxonomy" id="33097"/>
    <lineage>
        <taxon>Eukaryota</taxon>
        <taxon>Viridiplantae</taxon>
        <taxon>Chlorophyta</taxon>
        <taxon>core chlorophytes</taxon>
        <taxon>Chlorophyceae</taxon>
        <taxon>CS clade</taxon>
        <taxon>Chlamydomonadales</taxon>
        <taxon>Volvocaceae</taxon>
        <taxon>Gonium</taxon>
    </lineage>
</organism>
<dbReference type="GO" id="GO:0004674">
    <property type="term" value="F:protein serine/threonine kinase activity"/>
    <property type="evidence" value="ECO:0007669"/>
    <property type="project" value="UniProtKB-KW"/>
</dbReference>
<accession>A0A150GIJ4</accession>
<dbReference type="InterPro" id="IPR011009">
    <property type="entry name" value="Kinase-like_dom_sf"/>
</dbReference>
<keyword evidence="1" id="KW-0723">Serine/threonine-protein kinase</keyword>
<dbReference type="PROSITE" id="PS00107">
    <property type="entry name" value="PROTEIN_KINASE_ATP"/>
    <property type="match status" value="1"/>
</dbReference>
<evidence type="ECO:0000256" key="4">
    <source>
        <dbReference type="ARBA" id="ARBA00022777"/>
    </source>
</evidence>
<evidence type="ECO:0000256" key="6">
    <source>
        <dbReference type="PROSITE-ProRule" id="PRU10141"/>
    </source>
</evidence>
<evidence type="ECO:0000256" key="7">
    <source>
        <dbReference type="SAM" id="MobiDB-lite"/>
    </source>
</evidence>
<proteinExistence type="predicted"/>
<dbReference type="PANTHER" id="PTHR44329:SF214">
    <property type="entry name" value="PROTEIN KINASE DOMAIN-CONTAINING PROTEIN"/>
    <property type="match status" value="1"/>
</dbReference>
<keyword evidence="4" id="KW-0418">Kinase</keyword>
<gene>
    <name evidence="9" type="ORF">GPECTOR_22g780</name>
</gene>
<evidence type="ECO:0000256" key="1">
    <source>
        <dbReference type="ARBA" id="ARBA00022527"/>
    </source>
</evidence>
<feature type="region of interest" description="Disordered" evidence="7">
    <location>
        <begin position="127"/>
        <end position="166"/>
    </location>
</feature>
<protein>
    <recommendedName>
        <fullName evidence="8">Protein kinase domain-containing protein</fullName>
    </recommendedName>
</protein>
<feature type="domain" description="Protein kinase" evidence="8">
    <location>
        <begin position="201"/>
        <end position="507"/>
    </location>
</feature>
<keyword evidence="2" id="KW-0808">Transferase</keyword>
<dbReference type="PANTHER" id="PTHR44329">
    <property type="entry name" value="SERINE/THREONINE-PROTEIN KINASE TNNI3K-RELATED"/>
    <property type="match status" value="1"/>
</dbReference>
<evidence type="ECO:0000313" key="9">
    <source>
        <dbReference type="EMBL" id="KXZ49190.1"/>
    </source>
</evidence>
<evidence type="ECO:0000256" key="2">
    <source>
        <dbReference type="ARBA" id="ARBA00022679"/>
    </source>
</evidence>
<dbReference type="Pfam" id="PF07714">
    <property type="entry name" value="PK_Tyr_Ser-Thr"/>
    <property type="match status" value="1"/>
</dbReference>
<dbReference type="GO" id="GO:0005524">
    <property type="term" value="F:ATP binding"/>
    <property type="evidence" value="ECO:0007669"/>
    <property type="project" value="UniProtKB-UniRule"/>
</dbReference>
<dbReference type="AlphaFoldDB" id="A0A150GIJ4"/>
<keyword evidence="3 6" id="KW-0547">Nucleotide-binding</keyword>
<evidence type="ECO:0000313" key="10">
    <source>
        <dbReference type="Proteomes" id="UP000075714"/>
    </source>
</evidence>
<dbReference type="EMBL" id="LSYV01000023">
    <property type="protein sequence ID" value="KXZ49190.1"/>
    <property type="molecule type" value="Genomic_DNA"/>
</dbReference>
<dbReference type="InterPro" id="IPR000719">
    <property type="entry name" value="Prot_kinase_dom"/>
</dbReference>
<dbReference type="STRING" id="33097.A0A150GIJ4"/>
<keyword evidence="5 6" id="KW-0067">ATP-binding</keyword>
<keyword evidence="10" id="KW-1185">Reference proteome</keyword>
<evidence type="ECO:0000259" key="8">
    <source>
        <dbReference type="PROSITE" id="PS50011"/>
    </source>
</evidence>
<dbReference type="InterPro" id="IPR017441">
    <property type="entry name" value="Protein_kinase_ATP_BS"/>
</dbReference>
<dbReference type="Gene3D" id="1.10.510.10">
    <property type="entry name" value="Transferase(Phosphotransferase) domain 1"/>
    <property type="match status" value="1"/>
</dbReference>
<dbReference type="OrthoDB" id="540795at2759"/>
<dbReference type="InterPro" id="IPR008271">
    <property type="entry name" value="Ser/Thr_kinase_AS"/>
</dbReference>
<name>A0A150GIJ4_GONPE</name>
<dbReference type="Gene3D" id="3.30.200.20">
    <property type="entry name" value="Phosphorylase Kinase, domain 1"/>
    <property type="match status" value="1"/>
</dbReference>
<dbReference type="Proteomes" id="UP000075714">
    <property type="component" value="Unassembled WGS sequence"/>
</dbReference>
<dbReference type="PROSITE" id="PS50011">
    <property type="entry name" value="PROTEIN_KINASE_DOM"/>
    <property type="match status" value="1"/>
</dbReference>
<feature type="compositionally biased region" description="Low complexity" evidence="7">
    <location>
        <begin position="151"/>
        <end position="164"/>
    </location>
</feature>
<feature type="compositionally biased region" description="Low complexity" evidence="7">
    <location>
        <begin position="127"/>
        <end position="137"/>
    </location>
</feature>
<dbReference type="SMART" id="SM00220">
    <property type="entry name" value="S_TKc"/>
    <property type="match status" value="1"/>
</dbReference>
<feature type="region of interest" description="Disordered" evidence="7">
    <location>
        <begin position="85"/>
        <end position="106"/>
    </location>
</feature>
<feature type="compositionally biased region" description="Pro residues" evidence="7">
    <location>
        <begin position="138"/>
        <end position="150"/>
    </location>
</feature>